<name>A0A918E4P3_9ACTN</name>
<proteinExistence type="predicted"/>
<reference evidence="1" key="2">
    <citation type="submission" date="2020-09" db="EMBL/GenBank/DDBJ databases">
        <authorList>
            <person name="Sun Q."/>
            <person name="Zhou Y."/>
        </authorList>
    </citation>
    <scope>NUCLEOTIDE SEQUENCE</scope>
    <source>
        <strain evidence="1">CGMCC 4.7430</strain>
    </source>
</reference>
<accession>A0A918E4P3</accession>
<sequence>MFCADITVPQVGRLKACKPYHFLGPMIERYGLRGFGRIVASRSFDASTKRIKARP</sequence>
<keyword evidence="2" id="KW-1185">Reference proteome</keyword>
<reference evidence="1" key="1">
    <citation type="journal article" date="2014" name="Int. J. Syst. Evol. Microbiol.">
        <title>Complete genome sequence of Corynebacterium casei LMG S-19264T (=DSM 44701T), isolated from a smear-ripened cheese.</title>
        <authorList>
            <consortium name="US DOE Joint Genome Institute (JGI-PGF)"/>
            <person name="Walter F."/>
            <person name="Albersmeier A."/>
            <person name="Kalinowski J."/>
            <person name="Ruckert C."/>
        </authorList>
    </citation>
    <scope>NUCLEOTIDE SEQUENCE</scope>
    <source>
        <strain evidence="1">CGMCC 4.7430</strain>
    </source>
</reference>
<evidence type="ECO:0000313" key="1">
    <source>
        <dbReference type="EMBL" id="GGP07146.1"/>
    </source>
</evidence>
<dbReference type="EMBL" id="BMNK01000005">
    <property type="protein sequence ID" value="GGP07146.1"/>
    <property type="molecule type" value="Genomic_DNA"/>
</dbReference>
<dbReference type="AlphaFoldDB" id="A0A918E4P3"/>
<gene>
    <name evidence="1" type="ORF">GCM10012278_33750</name>
</gene>
<protein>
    <submittedName>
        <fullName evidence="1">Uncharacterized protein</fullName>
    </submittedName>
</protein>
<evidence type="ECO:0000313" key="2">
    <source>
        <dbReference type="Proteomes" id="UP000660745"/>
    </source>
</evidence>
<dbReference type="Proteomes" id="UP000660745">
    <property type="component" value="Unassembled WGS sequence"/>
</dbReference>
<comment type="caution">
    <text evidence="1">The sequence shown here is derived from an EMBL/GenBank/DDBJ whole genome shotgun (WGS) entry which is preliminary data.</text>
</comment>
<organism evidence="1 2">
    <name type="scientific">Nonomuraea glycinis</name>
    <dbReference type="NCBI Taxonomy" id="2047744"/>
    <lineage>
        <taxon>Bacteria</taxon>
        <taxon>Bacillati</taxon>
        <taxon>Actinomycetota</taxon>
        <taxon>Actinomycetes</taxon>
        <taxon>Streptosporangiales</taxon>
        <taxon>Streptosporangiaceae</taxon>
        <taxon>Nonomuraea</taxon>
    </lineage>
</organism>